<keyword evidence="2" id="KW-1185">Reference proteome</keyword>
<name>A0ABR7D6X2_9BACT</name>
<comment type="caution">
    <text evidence="1">The sequence shown here is derived from an EMBL/GenBank/DDBJ whole genome shotgun (WGS) entry which is preliminary data.</text>
</comment>
<sequence length="161" mass="18377">MDDKNSVLEKLKAAMDEAERVDMSSVKIGDIIYVPLDEEDGLILKNGYDDRKKYIVIIGFTPEGVAIGALLINSEIDSSKKRSEELLNSQYPLLVRNYRSILDYDSWLDCSDIFELSKLKITEKDGKLKGCLTPEDRERVMAFLKETEVFDNATKKRYGII</sequence>
<evidence type="ECO:0000313" key="1">
    <source>
        <dbReference type="EMBL" id="MBC5623654.1"/>
    </source>
</evidence>
<evidence type="ECO:0000313" key="2">
    <source>
        <dbReference type="Proteomes" id="UP000646484"/>
    </source>
</evidence>
<organism evidence="1 2">
    <name type="scientific">Butyricimonas hominis</name>
    <dbReference type="NCBI Taxonomy" id="2763032"/>
    <lineage>
        <taxon>Bacteria</taxon>
        <taxon>Pseudomonadati</taxon>
        <taxon>Bacteroidota</taxon>
        <taxon>Bacteroidia</taxon>
        <taxon>Bacteroidales</taxon>
        <taxon>Odoribacteraceae</taxon>
        <taxon>Butyricimonas</taxon>
    </lineage>
</organism>
<accession>A0ABR7D6X2</accession>
<dbReference type="Proteomes" id="UP000646484">
    <property type="component" value="Unassembled WGS sequence"/>
</dbReference>
<dbReference type="RefSeq" id="WP_186978668.1">
    <property type="nucleotide sequence ID" value="NZ_JACOOH010000014.1"/>
</dbReference>
<reference evidence="1 2" key="1">
    <citation type="submission" date="2020-08" db="EMBL/GenBank/DDBJ databases">
        <title>Genome public.</title>
        <authorList>
            <person name="Liu C."/>
            <person name="Sun Q."/>
        </authorList>
    </citation>
    <scope>NUCLEOTIDE SEQUENCE [LARGE SCALE GENOMIC DNA]</scope>
    <source>
        <strain evidence="1 2">NSJ-56</strain>
    </source>
</reference>
<proteinExistence type="predicted"/>
<protein>
    <submittedName>
        <fullName evidence="1">Uncharacterized protein</fullName>
    </submittedName>
</protein>
<gene>
    <name evidence="1" type="ORF">H8S64_21410</name>
</gene>
<dbReference type="EMBL" id="JACOOH010000014">
    <property type="protein sequence ID" value="MBC5623654.1"/>
    <property type="molecule type" value="Genomic_DNA"/>
</dbReference>